<dbReference type="GO" id="GO:0005525">
    <property type="term" value="F:GTP binding"/>
    <property type="evidence" value="ECO:0007669"/>
    <property type="project" value="InterPro"/>
</dbReference>
<dbReference type="Proteomes" id="UP000680067">
    <property type="component" value="Unassembled WGS sequence"/>
</dbReference>
<comment type="caution">
    <text evidence="2">The sequence shown here is derived from an EMBL/GenBank/DDBJ whole genome shotgun (WGS) entry which is preliminary data.</text>
</comment>
<keyword evidence="3" id="KW-1185">Reference proteome</keyword>
<dbReference type="Gene3D" id="3.40.50.300">
    <property type="entry name" value="P-loop containing nucleotide triphosphate hydrolases"/>
    <property type="match status" value="1"/>
</dbReference>
<organism evidence="2 3">
    <name type="scientific">Undibacterium luofuense</name>
    <dbReference type="NCBI Taxonomy" id="2828733"/>
    <lineage>
        <taxon>Bacteria</taxon>
        <taxon>Pseudomonadati</taxon>
        <taxon>Pseudomonadota</taxon>
        <taxon>Betaproteobacteria</taxon>
        <taxon>Burkholderiales</taxon>
        <taxon>Oxalobacteraceae</taxon>
        <taxon>Undibacterium</taxon>
    </lineage>
</organism>
<evidence type="ECO:0000259" key="1">
    <source>
        <dbReference type="Pfam" id="PF03205"/>
    </source>
</evidence>
<dbReference type="Pfam" id="PF03205">
    <property type="entry name" value="MobB"/>
    <property type="match status" value="1"/>
</dbReference>
<dbReference type="EMBL" id="JAGSPN010000003">
    <property type="protein sequence ID" value="MBR7781658.1"/>
    <property type="molecule type" value="Genomic_DNA"/>
</dbReference>
<dbReference type="InterPro" id="IPR052539">
    <property type="entry name" value="MGD_biosynthesis_adapter"/>
</dbReference>
<dbReference type="InterPro" id="IPR004435">
    <property type="entry name" value="MobB_dom"/>
</dbReference>
<dbReference type="SUPFAM" id="SSF52540">
    <property type="entry name" value="P-loop containing nucleoside triphosphate hydrolases"/>
    <property type="match status" value="1"/>
</dbReference>
<dbReference type="PANTHER" id="PTHR40072">
    <property type="entry name" value="MOLYBDOPTERIN-GUANINE DINUCLEOTIDE BIOSYNTHESIS ADAPTER PROTEIN-RELATED"/>
    <property type="match status" value="1"/>
</dbReference>
<feature type="domain" description="Molybdopterin-guanine dinucleotide biosynthesis protein B (MobB)" evidence="1">
    <location>
        <begin position="3"/>
        <end position="135"/>
    </location>
</feature>
<dbReference type="AlphaFoldDB" id="A0A941I7A8"/>
<dbReference type="PANTHER" id="PTHR40072:SF1">
    <property type="entry name" value="MOLYBDOPTERIN-GUANINE DINUCLEOTIDE BIOSYNTHESIS ADAPTER PROTEIN"/>
    <property type="match status" value="1"/>
</dbReference>
<proteinExistence type="predicted"/>
<gene>
    <name evidence="2" type="primary">mobB</name>
    <name evidence="2" type="ORF">KDM89_05875</name>
</gene>
<dbReference type="NCBIfam" id="TIGR00176">
    <property type="entry name" value="mobB"/>
    <property type="match status" value="1"/>
</dbReference>
<protein>
    <submittedName>
        <fullName evidence="2">Molybdopterin-guanine dinucleotide biosynthesis protein B</fullName>
    </submittedName>
</protein>
<evidence type="ECO:0000313" key="3">
    <source>
        <dbReference type="Proteomes" id="UP000680067"/>
    </source>
</evidence>
<dbReference type="CDD" id="cd03116">
    <property type="entry name" value="MobB"/>
    <property type="match status" value="1"/>
</dbReference>
<name>A0A941I7A8_9BURK</name>
<sequence length="166" mass="18391">MKVLGICGHSGSGKTTLIEKLLPLLRQRGLRVHVIKHSHHDVVLEPPQKDSSRFRAAGAGDVMLVTPYRYAIMHELRDTPEPSLSECLHRLSPADLVLVEGFKREPIPRLEVYRPANGKPALYPQDSGILAVASDATAPEAAPQWLMLNDTASIVNWIFDTIYANH</sequence>
<dbReference type="GO" id="GO:0006777">
    <property type="term" value="P:Mo-molybdopterin cofactor biosynthetic process"/>
    <property type="evidence" value="ECO:0007669"/>
    <property type="project" value="InterPro"/>
</dbReference>
<evidence type="ECO:0000313" key="2">
    <source>
        <dbReference type="EMBL" id="MBR7781658.1"/>
    </source>
</evidence>
<reference evidence="2" key="1">
    <citation type="submission" date="2021-04" db="EMBL/GenBank/DDBJ databases">
        <title>novel species isolated from subtropical streams in China.</title>
        <authorList>
            <person name="Lu H."/>
        </authorList>
    </citation>
    <scope>NUCLEOTIDE SEQUENCE</scope>
    <source>
        <strain evidence="2">LFS511W</strain>
    </source>
</reference>
<accession>A0A941I7A8</accession>
<dbReference type="RefSeq" id="WP_212687009.1">
    <property type="nucleotide sequence ID" value="NZ_JAGSPN010000003.1"/>
</dbReference>
<dbReference type="InterPro" id="IPR027417">
    <property type="entry name" value="P-loop_NTPase"/>
</dbReference>